<dbReference type="InterPro" id="IPR003406">
    <property type="entry name" value="Glyco_trans_14"/>
</dbReference>
<dbReference type="GO" id="GO:0016020">
    <property type="term" value="C:membrane"/>
    <property type="evidence" value="ECO:0007669"/>
    <property type="project" value="UniProtKB-SubCell"/>
</dbReference>
<proteinExistence type="predicted"/>
<dbReference type="OrthoDB" id="191334at2759"/>
<protein>
    <submittedName>
        <fullName evidence="7">Glycosyltransferase BC10</fullName>
    </submittedName>
</protein>
<keyword evidence="5" id="KW-0325">Glycoprotein</keyword>
<dbReference type="Pfam" id="PF02485">
    <property type="entry name" value="Branch"/>
    <property type="match status" value="1"/>
</dbReference>
<keyword evidence="6" id="KW-1185">Reference proteome</keyword>
<organism evidence="6 7">
    <name type="scientific">Juglans regia</name>
    <name type="common">English walnut</name>
    <dbReference type="NCBI Taxonomy" id="51240"/>
    <lineage>
        <taxon>Eukaryota</taxon>
        <taxon>Viridiplantae</taxon>
        <taxon>Streptophyta</taxon>
        <taxon>Embryophyta</taxon>
        <taxon>Tracheophyta</taxon>
        <taxon>Spermatophyta</taxon>
        <taxon>Magnoliopsida</taxon>
        <taxon>eudicotyledons</taxon>
        <taxon>Gunneridae</taxon>
        <taxon>Pentapetalae</taxon>
        <taxon>rosids</taxon>
        <taxon>fabids</taxon>
        <taxon>Fagales</taxon>
        <taxon>Juglandaceae</taxon>
        <taxon>Juglans</taxon>
    </lineage>
</organism>
<dbReference type="KEGG" id="jre:109019197"/>
<dbReference type="FunCoup" id="A0A2I4HLE7">
    <property type="interactions" value="59"/>
</dbReference>
<dbReference type="AlphaFoldDB" id="A0A2I4HLE7"/>
<dbReference type="Proteomes" id="UP000235220">
    <property type="component" value="Chromosome 8"/>
</dbReference>
<dbReference type="GO" id="GO:0016757">
    <property type="term" value="F:glycosyltransferase activity"/>
    <property type="evidence" value="ECO:0007669"/>
    <property type="project" value="UniProtKB-KW"/>
</dbReference>
<evidence type="ECO:0000313" key="6">
    <source>
        <dbReference type="Proteomes" id="UP000235220"/>
    </source>
</evidence>
<sequence length="424" mass="47757">MLSPTPLSLFCALLLCLPLAVVFTVRTPTTASTTSITTITTTITIGSHKNPGTIVVHKLDRTQNYQKMELQSTTAPPLSPPPEAIVVPKLDRTQNHQEMGLESTTAQPLPPPPDDEDSLFRSASLANPKPSPRTSPKKVAFMFLTTAALPFAPLWELYFNQTSKNLFNIYVHADPTYQYEPPFSGVFAHRVIPSKPTRRYTPTLTSAARRLLARALLDDPSNAMFALLSPSCVPLHSFKFTYKTLISSKKSFIEILQNEGGAFGRWAARGEDAMLPEVKLEEFRIGSQFWVLTRKHASLVVRDRRLWSKFKLPCLVWSTCYPEENYFPTLLSMGDPRRCVPATLTHVDWRGQFDGHPRTYEASEVGPNLILSLRKYRPRYGDDRTNGSDSSVSKRRDPFLFARKFSFNSIEPLMSIAIDVLFKD</sequence>
<keyword evidence="3" id="KW-0808">Transferase</keyword>
<evidence type="ECO:0000256" key="4">
    <source>
        <dbReference type="ARBA" id="ARBA00023136"/>
    </source>
</evidence>
<evidence type="ECO:0000256" key="1">
    <source>
        <dbReference type="ARBA" id="ARBA00004606"/>
    </source>
</evidence>
<reference evidence="7" key="1">
    <citation type="submission" date="2025-08" db="UniProtKB">
        <authorList>
            <consortium name="RefSeq"/>
        </authorList>
    </citation>
    <scope>IDENTIFICATION</scope>
    <source>
        <tissue evidence="7">Leaves</tissue>
    </source>
</reference>
<keyword evidence="2" id="KW-0328">Glycosyltransferase</keyword>
<evidence type="ECO:0000256" key="2">
    <source>
        <dbReference type="ARBA" id="ARBA00022676"/>
    </source>
</evidence>
<dbReference type="GeneID" id="109019197"/>
<comment type="subcellular location">
    <subcellularLocation>
        <location evidence="1">Membrane</location>
        <topology evidence="1">Single-pass type II membrane protein</topology>
    </subcellularLocation>
</comment>
<dbReference type="RefSeq" id="XP_018856986.2">
    <property type="nucleotide sequence ID" value="XM_019001441.2"/>
</dbReference>
<accession>A0A2I4HLE7</accession>
<dbReference type="InterPro" id="IPR044174">
    <property type="entry name" value="BC10-like"/>
</dbReference>
<name>A0A2I4HLE7_JUGRE</name>
<dbReference type="PANTHER" id="PTHR31042">
    <property type="entry name" value="CORE-2/I-BRANCHING BETA-1,6-N-ACETYLGLUCOSAMINYLTRANSFERASE FAMILY PROTEIN-RELATED"/>
    <property type="match status" value="1"/>
</dbReference>
<evidence type="ECO:0000313" key="7">
    <source>
        <dbReference type="RefSeq" id="XP_018856986.2"/>
    </source>
</evidence>
<dbReference type="Gramene" id="Jr08_01410_p1">
    <property type="protein sequence ID" value="cds.Jr08_01410_p1"/>
    <property type="gene ID" value="Jr08_01410"/>
</dbReference>
<evidence type="ECO:0000256" key="5">
    <source>
        <dbReference type="ARBA" id="ARBA00023180"/>
    </source>
</evidence>
<keyword evidence="4" id="KW-0472">Membrane</keyword>
<evidence type="ECO:0000256" key="3">
    <source>
        <dbReference type="ARBA" id="ARBA00022679"/>
    </source>
</evidence>
<dbReference type="PANTHER" id="PTHR31042:SF60">
    <property type="entry name" value="CORE-2_I-BRANCHING BETA-1,6-N-ACETYLGLUCOSAMINYLTRANSFERASE FAMILY PROTEIN"/>
    <property type="match status" value="1"/>
</dbReference>
<gene>
    <name evidence="7" type="primary">LOC109019197</name>
</gene>